<evidence type="ECO:0000256" key="2">
    <source>
        <dbReference type="SAM" id="MobiDB-lite"/>
    </source>
</evidence>
<dbReference type="CDD" id="cd12148">
    <property type="entry name" value="fungal_TF_MHR"/>
    <property type="match status" value="1"/>
</dbReference>
<dbReference type="SMART" id="SM00066">
    <property type="entry name" value="GAL4"/>
    <property type="match status" value="1"/>
</dbReference>
<dbReference type="Proteomes" id="UP000241587">
    <property type="component" value="Unassembled WGS sequence"/>
</dbReference>
<dbReference type="Proteomes" id="UP000663297">
    <property type="component" value="Chromosome 1"/>
</dbReference>
<reference evidence="5" key="2">
    <citation type="submission" date="2020-11" db="EMBL/GenBank/DDBJ databases">
        <title>The chromosome-scale genome resource for two endophytic Fusarium species: F. culmorum and F. pseudograminearum.</title>
        <authorList>
            <person name="Yuan Z."/>
        </authorList>
    </citation>
    <scope>NUCLEOTIDE SEQUENCE</scope>
    <source>
        <strain evidence="5">Class2-1B</strain>
    </source>
</reference>
<dbReference type="InterPro" id="IPR053187">
    <property type="entry name" value="Notoamide_regulator"/>
</dbReference>
<dbReference type="GO" id="GO:0008270">
    <property type="term" value="F:zinc ion binding"/>
    <property type="evidence" value="ECO:0007669"/>
    <property type="project" value="InterPro"/>
</dbReference>
<evidence type="ECO:0000313" key="5">
    <source>
        <dbReference type="EMBL" id="QPC60630.1"/>
    </source>
</evidence>
<evidence type="ECO:0000313" key="6">
    <source>
        <dbReference type="Proteomes" id="UP000241587"/>
    </source>
</evidence>
<dbReference type="PANTHER" id="PTHR47256">
    <property type="entry name" value="ZN(II)2CYS6 TRANSCRIPTION FACTOR (EUROFUNG)-RELATED"/>
    <property type="match status" value="1"/>
</dbReference>
<evidence type="ECO:0000259" key="3">
    <source>
        <dbReference type="PROSITE" id="PS50048"/>
    </source>
</evidence>
<dbReference type="CDD" id="cd00067">
    <property type="entry name" value="GAL4"/>
    <property type="match status" value="1"/>
</dbReference>
<dbReference type="InterPro" id="IPR001138">
    <property type="entry name" value="Zn2Cys6_DnaBD"/>
</dbReference>
<dbReference type="Pfam" id="PF00172">
    <property type="entry name" value="Zn_clus"/>
    <property type="match status" value="1"/>
</dbReference>
<dbReference type="InterPro" id="IPR036864">
    <property type="entry name" value="Zn2-C6_fun-type_DNA-bd_sf"/>
</dbReference>
<dbReference type="OrthoDB" id="10261408at2759"/>
<keyword evidence="1" id="KW-0539">Nucleus</keyword>
<dbReference type="PROSITE" id="PS50048">
    <property type="entry name" value="ZN2_CY6_FUNGAL_2"/>
    <property type="match status" value="1"/>
</dbReference>
<sequence>MSPQSQSQSQYQTILPAPDASGGPGGQDPDKRVGKRRRANRPNACENCRVKKARCDGKRPSCSKCERWGTTCVYSVDHVSNVERELKEHRDVLELLLSLPEDQALAAHRQLRGASNLADVLSSLQGSMHGRHRPSIIRTAQAISPPTSSSLEFELTVRHRMAYPTLFPLDLASLSADPRLRPVQRSSQGQGQVLLLEGSSPSDTTTSPSTSSSNSHATPSNSHATPSTQSFKQEEESAGPHRDTYCDDRLHRLRIGYWTGVSIQDQVAASAISHYLQSNHTIFGFFDPNLFIHDLVEHRHDYCSPFLVNALLAHACQGYSVVDETVGALSQDFVRDAGVLWRAERSTDSLVNVAAILMLSVSCHLQRSDFDSQDLLDDGRVMAERMKLFGVRHTPENAASFEAMEPDAKRATAHTAWGAYSYLTLNSFWVPTRPITFPPMFPVPGRNDQDMLDERLAVHWPRHFIPDYTGKTFQALCELWTIMQEVVAVYFAQHGGTMRIPLAFVEAKYQKILSFTDSLPPEMSSIDPRHMPDHVLAFNILVHVAITNIFHPFIMDPNNEKLDPASLESPKAVLRASINQLQRLILISRLHHPHAHSLSVLSSAVVHVSNTIIRDAALQNQIIQPDFIITDQDEQNNTDRNANWYFYFLVCLAACQDLGACFPVFEPVGKGLLAMALRDGSMSAVEANRLMRALEGQRPKPEKKEETFGSFVLDFDLEVNKQGGGQVKDLAAQFEEFSMHSEFTEGGDFVVD</sequence>
<feature type="compositionally biased region" description="Low complexity" evidence="2">
    <location>
        <begin position="199"/>
        <end position="224"/>
    </location>
</feature>
<evidence type="ECO:0000313" key="4">
    <source>
        <dbReference type="EMBL" id="PTD06887.1"/>
    </source>
</evidence>
<dbReference type="PROSITE" id="PS00463">
    <property type="entry name" value="ZN2_CY6_FUNGAL_1"/>
    <property type="match status" value="1"/>
</dbReference>
<reference evidence="4 6" key="1">
    <citation type="submission" date="2018-02" db="EMBL/GenBank/DDBJ databases">
        <title>Fusarium culmorum secondary metabolites in fungal-bacterial-plant interactions.</title>
        <authorList>
            <person name="Schmidt R."/>
        </authorList>
    </citation>
    <scope>NUCLEOTIDE SEQUENCE [LARGE SCALE GENOMIC DNA]</scope>
    <source>
        <strain evidence="4 6">PV</strain>
    </source>
</reference>
<dbReference type="PANTHER" id="PTHR47256:SF1">
    <property type="entry name" value="ZN(II)2CYS6 TRANSCRIPTION FACTOR (EUROFUNG)"/>
    <property type="match status" value="1"/>
</dbReference>
<accession>A0A2T4GTK0</accession>
<dbReference type="SUPFAM" id="SSF57701">
    <property type="entry name" value="Zn2/Cys6 DNA-binding domain"/>
    <property type="match status" value="1"/>
</dbReference>
<feature type="compositionally biased region" description="Low complexity" evidence="2">
    <location>
        <begin position="1"/>
        <end position="12"/>
    </location>
</feature>
<feature type="compositionally biased region" description="Basic and acidic residues" evidence="2">
    <location>
        <begin position="232"/>
        <end position="244"/>
    </location>
</feature>
<evidence type="ECO:0000256" key="1">
    <source>
        <dbReference type="ARBA" id="ARBA00023242"/>
    </source>
</evidence>
<dbReference type="EMBL" id="PVEM01000006">
    <property type="protein sequence ID" value="PTD06887.1"/>
    <property type="molecule type" value="Genomic_DNA"/>
</dbReference>
<keyword evidence="6" id="KW-1185">Reference proteome</keyword>
<feature type="domain" description="Zn(2)-C6 fungal-type" evidence="3">
    <location>
        <begin position="44"/>
        <end position="74"/>
    </location>
</feature>
<protein>
    <recommendedName>
        <fullName evidence="3">Zn(2)-C6 fungal-type domain-containing protein</fullName>
    </recommendedName>
</protein>
<dbReference type="GO" id="GO:0000981">
    <property type="term" value="F:DNA-binding transcription factor activity, RNA polymerase II-specific"/>
    <property type="evidence" value="ECO:0007669"/>
    <property type="project" value="InterPro"/>
</dbReference>
<name>A0A2T4GTK0_FUSCU</name>
<gene>
    <name evidence="4" type="ORF">FCULG_00007150</name>
    <name evidence="5" type="ORF">HYE67_002861</name>
</gene>
<feature type="region of interest" description="Disordered" evidence="2">
    <location>
        <begin position="181"/>
        <end position="244"/>
    </location>
</feature>
<organism evidence="4 6">
    <name type="scientific">Fusarium culmorum</name>
    <dbReference type="NCBI Taxonomy" id="5516"/>
    <lineage>
        <taxon>Eukaryota</taxon>
        <taxon>Fungi</taxon>
        <taxon>Dikarya</taxon>
        <taxon>Ascomycota</taxon>
        <taxon>Pezizomycotina</taxon>
        <taxon>Sordariomycetes</taxon>
        <taxon>Hypocreomycetidae</taxon>
        <taxon>Hypocreales</taxon>
        <taxon>Nectriaceae</taxon>
        <taxon>Fusarium</taxon>
    </lineage>
</organism>
<feature type="region of interest" description="Disordered" evidence="2">
    <location>
        <begin position="1"/>
        <end position="40"/>
    </location>
</feature>
<dbReference type="AlphaFoldDB" id="A0A2T4GTK0"/>
<dbReference type="OMA" id="PNACENC"/>
<proteinExistence type="predicted"/>
<dbReference type="EMBL" id="CP064747">
    <property type="protein sequence ID" value="QPC60630.1"/>
    <property type="molecule type" value="Genomic_DNA"/>
</dbReference>
<dbReference type="Gene3D" id="4.10.240.10">
    <property type="entry name" value="Zn(2)-C6 fungal-type DNA-binding domain"/>
    <property type="match status" value="1"/>
</dbReference>